<evidence type="ECO:0000256" key="1">
    <source>
        <dbReference type="SAM" id="MobiDB-lite"/>
    </source>
</evidence>
<dbReference type="PANTHER" id="PTHR21253:SF0">
    <property type="entry name" value="F-BOX ONLY PROTEIN 11-RELATED"/>
    <property type="match status" value="1"/>
</dbReference>
<dbReference type="PANTHER" id="PTHR21253">
    <property type="entry name" value="F-BOX ONLY PROTEIN 11-RELATED"/>
    <property type="match status" value="1"/>
</dbReference>
<accession>A0A182IMX5</accession>
<name>A0A182IMX5_ANOAO</name>
<proteinExistence type="predicted"/>
<dbReference type="Pfam" id="PF07841">
    <property type="entry name" value="DM4_12"/>
    <property type="match status" value="1"/>
</dbReference>
<feature type="compositionally biased region" description="Basic and acidic residues" evidence="1">
    <location>
        <begin position="54"/>
        <end position="63"/>
    </location>
</feature>
<reference evidence="2" key="1">
    <citation type="submission" date="2022-08" db="UniProtKB">
        <authorList>
            <consortium name="EnsemblMetazoa"/>
        </authorList>
    </citation>
    <scope>IDENTIFICATION</scope>
    <source>
        <strain evidence="2">EBRO</strain>
    </source>
</reference>
<evidence type="ECO:0000313" key="2">
    <source>
        <dbReference type="EnsemblMetazoa" id="AATE002146-PA.1"/>
    </source>
</evidence>
<feature type="region of interest" description="Disordered" evidence="1">
    <location>
        <begin position="236"/>
        <end position="258"/>
    </location>
</feature>
<dbReference type="EnsemblMetazoa" id="AATE002146-RA">
    <property type="protein sequence ID" value="AATE002146-PA.1"/>
    <property type="gene ID" value="AATE002146"/>
</dbReference>
<dbReference type="AlphaFoldDB" id="A0A182IMX5"/>
<dbReference type="SMART" id="SM00718">
    <property type="entry name" value="DM4_12"/>
    <property type="match status" value="1"/>
</dbReference>
<sequence>MFATPRGYNLVAEMDMYHPLPDYMYHATSLRLGTVAMYPSETSTPPKPTASPSSDHEPSEQDVKQYLAKHPDTWIPPSWSMDRSDWRPISSASNASQRQNATAARPVPYQWWKSRLWETTGNDRLYYHNPSVRRVRSLAEGHAETDEEELSFWAEDNHLNISHHRGWEHFHHYRDRRSLYDHLETTIPSFFGFHMKECLLRSICEARNLLPPKGRSMTVDILRVIFTRLPWEGKFKPDPAENAKANGTEPRTGRIDGK</sequence>
<dbReference type="VEuPathDB" id="VectorBase:AATE002146"/>
<feature type="region of interest" description="Disordered" evidence="1">
    <location>
        <begin position="38"/>
        <end position="63"/>
    </location>
</feature>
<organism evidence="2">
    <name type="scientific">Anopheles atroparvus</name>
    <name type="common">European mosquito</name>
    <dbReference type="NCBI Taxonomy" id="41427"/>
    <lineage>
        <taxon>Eukaryota</taxon>
        <taxon>Metazoa</taxon>
        <taxon>Ecdysozoa</taxon>
        <taxon>Arthropoda</taxon>
        <taxon>Hexapoda</taxon>
        <taxon>Insecta</taxon>
        <taxon>Pterygota</taxon>
        <taxon>Neoptera</taxon>
        <taxon>Endopterygota</taxon>
        <taxon>Diptera</taxon>
        <taxon>Nematocera</taxon>
        <taxon>Culicoidea</taxon>
        <taxon>Culicidae</taxon>
        <taxon>Anophelinae</taxon>
        <taxon>Anopheles</taxon>
    </lineage>
</organism>
<protein>
    <submittedName>
        <fullName evidence="2">Uncharacterized protein</fullName>
    </submittedName>
</protein>
<dbReference type="InterPro" id="IPR006631">
    <property type="entry name" value="DM4_12"/>
</dbReference>